<dbReference type="PANTHER" id="PTHR11552">
    <property type="entry name" value="GLUCOSE-METHANOL-CHOLINE GMC OXIDOREDUCTASE"/>
    <property type="match status" value="1"/>
</dbReference>
<dbReference type="GO" id="GO:0016614">
    <property type="term" value="F:oxidoreductase activity, acting on CH-OH group of donors"/>
    <property type="evidence" value="ECO:0007669"/>
    <property type="project" value="InterPro"/>
</dbReference>
<proteinExistence type="inferred from homology"/>
<dbReference type="Gene3D" id="3.50.50.60">
    <property type="entry name" value="FAD/NAD(P)-binding domain"/>
    <property type="match status" value="1"/>
</dbReference>
<evidence type="ECO:0000256" key="4">
    <source>
        <dbReference type="ARBA" id="ARBA00022827"/>
    </source>
</evidence>
<gene>
    <name evidence="9" type="ORF">SAMN05216236_12246</name>
</gene>
<dbReference type="PIRSF" id="PIRSF000137">
    <property type="entry name" value="Alcohol_oxidase"/>
    <property type="match status" value="1"/>
</dbReference>
<dbReference type="InterPro" id="IPR000172">
    <property type="entry name" value="GMC_OxRdtase_N"/>
</dbReference>
<name>A0A1I7D321_9RHOB</name>
<evidence type="ECO:0000259" key="8">
    <source>
        <dbReference type="PROSITE" id="PS00624"/>
    </source>
</evidence>
<evidence type="ECO:0000256" key="6">
    <source>
        <dbReference type="RuleBase" id="RU003968"/>
    </source>
</evidence>
<dbReference type="AlphaFoldDB" id="A0A1I7D321"/>
<organism evidence="9 10">
    <name type="scientific">Sedimentitalea nanhaiensis</name>
    <dbReference type="NCBI Taxonomy" id="999627"/>
    <lineage>
        <taxon>Bacteria</taxon>
        <taxon>Pseudomonadati</taxon>
        <taxon>Pseudomonadota</taxon>
        <taxon>Alphaproteobacteria</taxon>
        <taxon>Rhodobacterales</taxon>
        <taxon>Paracoccaceae</taxon>
        <taxon>Sedimentitalea</taxon>
    </lineage>
</organism>
<keyword evidence="4 5" id="KW-0274">FAD</keyword>
<dbReference type="PROSITE" id="PS00624">
    <property type="entry name" value="GMC_OXRED_2"/>
    <property type="match status" value="1"/>
</dbReference>
<feature type="binding site" evidence="5">
    <location>
        <position position="83"/>
    </location>
    <ligand>
        <name>FAD</name>
        <dbReference type="ChEBI" id="CHEBI:57692"/>
    </ligand>
</feature>
<comment type="cofactor">
    <cofactor evidence="1 5">
        <name>FAD</name>
        <dbReference type="ChEBI" id="CHEBI:57692"/>
    </cofactor>
</comment>
<dbReference type="SUPFAM" id="SSF54373">
    <property type="entry name" value="FAD-linked reductases, C-terminal domain"/>
    <property type="match status" value="1"/>
</dbReference>
<feature type="domain" description="Glucose-methanol-choline oxidoreductase N-terminal" evidence="7">
    <location>
        <begin position="81"/>
        <end position="104"/>
    </location>
</feature>
<sequence>MPQFDYIIVGAGSAGSALASRLSDDTNTTVLLLEAGGSDRSLWIQVPIGYGKIFHDARVNWKYTTEPDPNLNGARVYWPRGKVLGGSSSINAMVYVRGHRRDFDDWGAVAPGWAWNDVAPVFKRIEAWDGDESDLRGRSGPLAVHDVAPEVHPLTRTFLQAANQCNIATNPDYNGASMDGAACYQITTRGGVRASAAQAYLKPARRRANLTVCTGAMATRVLIDRMRATGVEYRHKGQLQTVQARRNVILCGGAINSPQLLQLSGIGPGAVLQRQGIKVLSDAPQVGRNLRDHLGADTLLRARVPSLNQQLRPWWGKFWAGLQYVLARKGPLSLSLNQGGGFVRLTPQADRPDLQLYFSPVSYTRAPVGTRPLMNPDPFPGFLLGFNPCRPTSTGHLEIRSPDPYTPPLLQGNYLSTQYDIDLMRAGMRLMRRIAAAPALAAVIDSEISPGCEVQTDAQIDAYLRDKSWSVFHQCGTCRMGADAATSVVDARLRVHGIDGLRVADASIFPTIPTGNTNAPAIMVGEKAADIIRQDARQGKGSS</sequence>
<evidence type="ECO:0000313" key="10">
    <source>
        <dbReference type="Proteomes" id="UP000182466"/>
    </source>
</evidence>
<evidence type="ECO:0000259" key="7">
    <source>
        <dbReference type="PROSITE" id="PS00623"/>
    </source>
</evidence>
<protein>
    <submittedName>
        <fullName evidence="9">Choline dehydrogenase</fullName>
    </submittedName>
</protein>
<evidence type="ECO:0000256" key="5">
    <source>
        <dbReference type="PIRSR" id="PIRSR000137-2"/>
    </source>
</evidence>
<dbReference type="EMBL" id="FPAW01000022">
    <property type="protein sequence ID" value="SFU06078.1"/>
    <property type="molecule type" value="Genomic_DNA"/>
</dbReference>
<dbReference type="PANTHER" id="PTHR11552:SF147">
    <property type="entry name" value="CHOLINE DEHYDROGENASE, MITOCHONDRIAL"/>
    <property type="match status" value="1"/>
</dbReference>
<evidence type="ECO:0000256" key="1">
    <source>
        <dbReference type="ARBA" id="ARBA00001974"/>
    </source>
</evidence>
<dbReference type="Pfam" id="PF05199">
    <property type="entry name" value="GMC_oxred_C"/>
    <property type="match status" value="1"/>
</dbReference>
<dbReference type="InterPro" id="IPR012132">
    <property type="entry name" value="GMC_OxRdtase"/>
</dbReference>
<dbReference type="Pfam" id="PF00732">
    <property type="entry name" value="GMC_oxred_N"/>
    <property type="match status" value="1"/>
</dbReference>
<evidence type="ECO:0000256" key="3">
    <source>
        <dbReference type="ARBA" id="ARBA00022630"/>
    </source>
</evidence>
<evidence type="ECO:0000256" key="2">
    <source>
        <dbReference type="ARBA" id="ARBA00010790"/>
    </source>
</evidence>
<feature type="binding site" evidence="5">
    <location>
        <begin position="91"/>
        <end position="94"/>
    </location>
    <ligand>
        <name>FAD</name>
        <dbReference type="ChEBI" id="CHEBI:57692"/>
    </ligand>
</feature>
<dbReference type="InterPro" id="IPR007867">
    <property type="entry name" value="GMC_OxRtase_C"/>
</dbReference>
<feature type="domain" description="Glucose-methanol-choline oxidoreductase N-terminal" evidence="8">
    <location>
        <begin position="253"/>
        <end position="267"/>
    </location>
</feature>
<dbReference type="STRING" id="999627.SAMN05216236_12246"/>
<dbReference type="OrthoDB" id="9785276at2"/>
<dbReference type="PROSITE" id="PS00623">
    <property type="entry name" value="GMC_OXRED_1"/>
    <property type="match status" value="1"/>
</dbReference>
<reference evidence="9 10" key="1">
    <citation type="submission" date="2016-10" db="EMBL/GenBank/DDBJ databases">
        <authorList>
            <person name="de Groot N.N."/>
        </authorList>
    </citation>
    <scope>NUCLEOTIDE SEQUENCE [LARGE SCALE GENOMIC DNA]</scope>
    <source>
        <strain evidence="9 10">CGMCC 1.10959</strain>
    </source>
</reference>
<dbReference type="GO" id="GO:0050660">
    <property type="term" value="F:flavin adenine dinucleotide binding"/>
    <property type="evidence" value="ECO:0007669"/>
    <property type="project" value="InterPro"/>
</dbReference>
<dbReference type="eggNOG" id="COG2303">
    <property type="taxonomic scope" value="Bacteria"/>
</dbReference>
<keyword evidence="3 6" id="KW-0285">Flavoprotein</keyword>
<dbReference type="Proteomes" id="UP000182466">
    <property type="component" value="Unassembled WGS sequence"/>
</dbReference>
<dbReference type="RefSeq" id="WP_027261311.1">
    <property type="nucleotide sequence ID" value="NZ_FPAW01000022.1"/>
</dbReference>
<evidence type="ECO:0000313" key="9">
    <source>
        <dbReference type="EMBL" id="SFU06078.1"/>
    </source>
</evidence>
<dbReference type="Gene3D" id="3.30.560.10">
    <property type="entry name" value="Glucose Oxidase, domain 3"/>
    <property type="match status" value="1"/>
</dbReference>
<comment type="similarity">
    <text evidence="2 6">Belongs to the GMC oxidoreductase family.</text>
</comment>
<keyword evidence="10" id="KW-1185">Reference proteome</keyword>
<dbReference type="InterPro" id="IPR036188">
    <property type="entry name" value="FAD/NAD-bd_sf"/>
</dbReference>
<accession>A0A1I7D321</accession>
<dbReference type="SUPFAM" id="SSF51905">
    <property type="entry name" value="FAD/NAD(P)-binding domain"/>
    <property type="match status" value="1"/>
</dbReference>